<sequence length="177" mass="20935">MDIDDLKDSLVNLLSLIKNTKDIVNDDDIKYNENDSLKDIIEKIRSLLWMNSKTFSDKVSNELEESFSNLIQHYPQELSEKESFMMRCTSLLTSILNTQQTNSTEEETKINEKENESNELFSKIFINKFSNGFGKELNDIQQEEQLSIERMNFLVQNLQDVKELYKDEKKYWLLNNK</sequence>
<reference evidence="1 2" key="2">
    <citation type="submission" date="2016-08" db="EMBL/GenBank/DDBJ databases">
        <title>Pervasive Adenine N6-methylation of Active Genes in Fungi.</title>
        <authorList>
            <consortium name="DOE Joint Genome Institute"/>
            <person name="Mondo S.J."/>
            <person name="Dannebaum R.O."/>
            <person name="Kuo R.C."/>
            <person name="Labutti K."/>
            <person name="Haridas S."/>
            <person name="Kuo A."/>
            <person name="Salamov A."/>
            <person name="Ahrendt S.R."/>
            <person name="Lipzen A."/>
            <person name="Sullivan W."/>
            <person name="Andreopoulos W.B."/>
            <person name="Clum A."/>
            <person name="Lindquist E."/>
            <person name="Daum C."/>
            <person name="Ramamoorthy G.K."/>
            <person name="Gryganskyi A."/>
            <person name="Culley D."/>
            <person name="Magnuson J.K."/>
            <person name="James T.Y."/>
            <person name="O'Malley M.A."/>
            <person name="Stajich J.E."/>
            <person name="Spatafora J.W."/>
            <person name="Visel A."/>
            <person name="Grigoriev I.V."/>
        </authorList>
    </citation>
    <scope>NUCLEOTIDE SEQUENCE [LARGE SCALE GENOMIC DNA]</scope>
    <source>
        <strain evidence="2">finn</strain>
    </source>
</reference>
<evidence type="ECO:0000313" key="2">
    <source>
        <dbReference type="Proteomes" id="UP000193719"/>
    </source>
</evidence>
<proteinExistence type="predicted"/>
<evidence type="ECO:0000313" key="1">
    <source>
        <dbReference type="EMBL" id="ORX46175.1"/>
    </source>
</evidence>
<reference evidence="1 2" key="1">
    <citation type="submission" date="2016-08" db="EMBL/GenBank/DDBJ databases">
        <title>Genomes of anaerobic fungi encode conserved fungal cellulosomes for biomass hydrolysis.</title>
        <authorList>
            <consortium name="DOE Joint Genome Institute"/>
            <person name="Haitjema C.H."/>
            <person name="Gilmore S.P."/>
            <person name="Henske J.K."/>
            <person name="Solomon K.V."/>
            <person name="De Groot R."/>
            <person name="Kuo A."/>
            <person name="Mondo S.J."/>
            <person name="Salamov A.A."/>
            <person name="Labutti K."/>
            <person name="Zhao Z."/>
            <person name="Chiniquy J."/>
            <person name="Barry K."/>
            <person name="Brewer H.M."/>
            <person name="Purvine S.O."/>
            <person name="Wright A.T."/>
            <person name="Boxma B."/>
            <person name="Van Alen T."/>
            <person name="Hackstein J.H."/>
            <person name="Baker S.E."/>
            <person name="Grigoriev I.V."/>
            <person name="O'Malley M.A."/>
        </authorList>
    </citation>
    <scope>NUCLEOTIDE SEQUENCE [LARGE SCALE GENOMIC DNA]</scope>
    <source>
        <strain evidence="2">finn</strain>
    </source>
</reference>
<gene>
    <name evidence="1" type="ORF">BCR36DRAFT_585317</name>
</gene>
<protein>
    <submittedName>
        <fullName evidence="1">Uncharacterized protein</fullName>
    </submittedName>
</protein>
<name>A0A1Y1V406_9FUNG</name>
<dbReference type="OrthoDB" id="2149068at2759"/>
<organism evidence="1 2">
    <name type="scientific">Piromyces finnis</name>
    <dbReference type="NCBI Taxonomy" id="1754191"/>
    <lineage>
        <taxon>Eukaryota</taxon>
        <taxon>Fungi</taxon>
        <taxon>Fungi incertae sedis</taxon>
        <taxon>Chytridiomycota</taxon>
        <taxon>Chytridiomycota incertae sedis</taxon>
        <taxon>Neocallimastigomycetes</taxon>
        <taxon>Neocallimastigales</taxon>
        <taxon>Neocallimastigaceae</taxon>
        <taxon>Piromyces</taxon>
    </lineage>
</organism>
<comment type="caution">
    <text evidence="1">The sequence shown here is derived from an EMBL/GenBank/DDBJ whole genome shotgun (WGS) entry which is preliminary data.</text>
</comment>
<dbReference type="AlphaFoldDB" id="A0A1Y1V406"/>
<accession>A0A1Y1V406</accession>
<dbReference type="Proteomes" id="UP000193719">
    <property type="component" value="Unassembled WGS sequence"/>
</dbReference>
<keyword evidence="2" id="KW-1185">Reference proteome</keyword>
<dbReference type="EMBL" id="MCFH01000036">
    <property type="protein sequence ID" value="ORX46175.1"/>
    <property type="molecule type" value="Genomic_DNA"/>
</dbReference>